<feature type="region of interest" description="Disordered" evidence="1">
    <location>
        <begin position="70"/>
        <end position="94"/>
    </location>
</feature>
<evidence type="ECO:0000313" key="3">
    <source>
        <dbReference type="EMBL" id="CBJ25892.1"/>
    </source>
</evidence>
<reference evidence="3 4" key="1">
    <citation type="journal article" date="2010" name="Nature">
        <title>The Ectocarpus genome and the independent evolution of multicellularity in brown algae.</title>
        <authorList>
            <person name="Cock J.M."/>
            <person name="Sterck L."/>
            <person name="Rouze P."/>
            <person name="Scornet D."/>
            <person name="Allen A.E."/>
            <person name="Amoutzias G."/>
            <person name="Anthouard V."/>
            <person name="Artiguenave F."/>
            <person name="Aury J.M."/>
            <person name="Badger J.H."/>
            <person name="Beszteri B."/>
            <person name="Billiau K."/>
            <person name="Bonnet E."/>
            <person name="Bothwell J.H."/>
            <person name="Bowler C."/>
            <person name="Boyen C."/>
            <person name="Brownlee C."/>
            <person name="Carrano C.J."/>
            <person name="Charrier B."/>
            <person name="Cho G.Y."/>
            <person name="Coelho S.M."/>
            <person name="Collen J."/>
            <person name="Corre E."/>
            <person name="Da Silva C."/>
            <person name="Delage L."/>
            <person name="Delaroque N."/>
            <person name="Dittami S.M."/>
            <person name="Doulbeau S."/>
            <person name="Elias M."/>
            <person name="Farnham G."/>
            <person name="Gachon C.M."/>
            <person name="Gschloessl B."/>
            <person name="Heesch S."/>
            <person name="Jabbari K."/>
            <person name="Jubin C."/>
            <person name="Kawai H."/>
            <person name="Kimura K."/>
            <person name="Kloareg B."/>
            <person name="Kupper F.C."/>
            <person name="Lang D."/>
            <person name="Le Bail A."/>
            <person name="Leblanc C."/>
            <person name="Lerouge P."/>
            <person name="Lohr M."/>
            <person name="Lopez P.J."/>
            <person name="Martens C."/>
            <person name="Maumus F."/>
            <person name="Michel G."/>
            <person name="Miranda-Saavedra D."/>
            <person name="Morales J."/>
            <person name="Moreau H."/>
            <person name="Motomura T."/>
            <person name="Nagasato C."/>
            <person name="Napoli C.A."/>
            <person name="Nelson D.R."/>
            <person name="Nyvall-Collen P."/>
            <person name="Peters A.F."/>
            <person name="Pommier C."/>
            <person name="Potin P."/>
            <person name="Poulain J."/>
            <person name="Quesneville H."/>
            <person name="Read B."/>
            <person name="Rensing S.A."/>
            <person name="Ritter A."/>
            <person name="Rousvoal S."/>
            <person name="Samanta M."/>
            <person name="Samson G."/>
            <person name="Schroeder D.C."/>
            <person name="Segurens B."/>
            <person name="Strittmatter M."/>
            <person name="Tonon T."/>
            <person name="Tregear J.W."/>
            <person name="Valentin K."/>
            <person name="von Dassow P."/>
            <person name="Yamagishi T."/>
            <person name="Van de Peer Y."/>
            <person name="Wincker P."/>
        </authorList>
    </citation>
    <scope>NUCLEOTIDE SEQUENCE [LARGE SCALE GENOMIC DNA]</scope>
    <source>
        <strain evidence="4">Ec32 / CCAP1310/4</strain>
    </source>
</reference>
<dbReference type="Proteomes" id="UP000002630">
    <property type="component" value="Linkage Group LG24"/>
</dbReference>
<dbReference type="NCBIfam" id="TIGR02464">
    <property type="entry name" value="ribofla_fusion"/>
    <property type="match status" value="1"/>
</dbReference>
<dbReference type="InterPro" id="IPR037238">
    <property type="entry name" value="YbiA-like_sf"/>
</dbReference>
<dbReference type="STRING" id="2880.D7FMJ5"/>
<dbReference type="CDD" id="cd15457">
    <property type="entry name" value="NADAR"/>
    <property type="match status" value="1"/>
</dbReference>
<name>D7FMJ5_ECTSI</name>
<dbReference type="Gene3D" id="1.10.357.40">
    <property type="entry name" value="YbiA-like"/>
    <property type="match status" value="1"/>
</dbReference>
<dbReference type="EMBL" id="FN649749">
    <property type="protein sequence ID" value="CBJ25892.1"/>
    <property type="molecule type" value="Genomic_DNA"/>
</dbReference>
<gene>
    <name evidence="3" type="ORF">Esi_0017_0056</name>
</gene>
<accession>D7FMJ5</accession>
<evidence type="ECO:0000256" key="1">
    <source>
        <dbReference type="SAM" id="MobiDB-lite"/>
    </source>
</evidence>
<protein>
    <recommendedName>
        <fullName evidence="2">NADAR domain-containing protein</fullName>
    </recommendedName>
</protein>
<dbReference type="Pfam" id="PF08719">
    <property type="entry name" value="NADAR"/>
    <property type="match status" value="1"/>
</dbReference>
<dbReference type="AlphaFoldDB" id="D7FMJ5"/>
<evidence type="ECO:0000313" key="4">
    <source>
        <dbReference type="Proteomes" id="UP000002630"/>
    </source>
</evidence>
<dbReference type="EMBL" id="FN648214">
    <property type="protein sequence ID" value="CBJ25892.1"/>
    <property type="molecule type" value="Genomic_DNA"/>
</dbReference>
<organism evidence="3 4">
    <name type="scientific">Ectocarpus siliculosus</name>
    <name type="common">Brown alga</name>
    <name type="synonym">Conferva siliculosa</name>
    <dbReference type="NCBI Taxonomy" id="2880"/>
    <lineage>
        <taxon>Eukaryota</taxon>
        <taxon>Sar</taxon>
        <taxon>Stramenopiles</taxon>
        <taxon>Ochrophyta</taxon>
        <taxon>PX clade</taxon>
        <taxon>Phaeophyceae</taxon>
        <taxon>Ectocarpales</taxon>
        <taxon>Ectocarpaceae</taxon>
        <taxon>Ectocarpus</taxon>
    </lineage>
</organism>
<proteinExistence type="predicted"/>
<dbReference type="InParanoid" id="D7FMJ5"/>
<dbReference type="OrthoDB" id="206452at2759"/>
<dbReference type="InterPro" id="IPR012816">
    <property type="entry name" value="NADAR"/>
</dbReference>
<feature type="compositionally biased region" description="Polar residues" evidence="1">
    <location>
        <begin position="80"/>
        <end position="90"/>
    </location>
</feature>
<sequence>MWSSRRPVCALSACNEAVYQDPVTGQEHDFCGRTHATLFKQQQQQLQHQKAATFRPDRYKLVPTAVLRSGAVRNKHKSNPRPSGSHTSAGYNHGHPTAAAANGVVVVALPPSAQQTLPITHHTPKVPQALRVTDTMVLFWNPPCVFTQWEPALFEVDGVKYCSAEQYMMACKANVFGDTDIWNKIMSTSDPAQQKRLGKEVANYDHGIWNLCKVQFVLTGNYSKFTQNPGMCDQLLATGDKMLAEASQHDKVWGIGMDAFDPNVERHECWRGQNLLGKILMYVRNKIRWERPDLASRRQVQEAAAAMEAEHRLIPSNGRFVSAAGPAMTADSLGALNMTALQTQLHCPDMGLRAPVTAPPTLGEPAPEVFIAVAAVQQNKADTDAKTPSKN</sequence>
<feature type="domain" description="NADAR" evidence="2">
    <location>
        <begin position="139"/>
        <end position="288"/>
    </location>
</feature>
<evidence type="ECO:0000259" key="2">
    <source>
        <dbReference type="Pfam" id="PF08719"/>
    </source>
</evidence>
<dbReference type="SUPFAM" id="SSF143990">
    <property type="entry name" value="YbiA-like"/>
    <property type="match status" value="1"/>
</dbReference>
<dbReference type="SMR" id="D7FMJ5"/>
<keyword evidence="4" id="KW-1185">Reference proteome</keyword>
<dbReference type="eggNOG" id="ENOG502S4FY">
    <property type="taxonomic scope" value="Eukaryota"/>
</dbReference>